<proteinExistence type="predicted"/>
<feature type="region of interest" description="Disordered" evidence="1">
    <location>
        <begin position="536"/>
        <end position="577"/>
    </location>
</feature>
<keyword evidence="3" id="KW-1185">Reference proteome</keyword>
<organism evidence="2 3">
    <name type="scientific">Enterobacteria phage GEC-3S</name>
    <dbReference type="NCBI Taxonomy" id="1222338"/>
    <lineage>
        <taxon>Viruses</taxon>
        <taxon>Duplodnaviria</taxon>
        <taxon>Heunggongvirae</taxon>
        <taxon>Uroviricota</taxon>
        <taxon>Caudoviricetes</taxon>
        <taxon>Pantevenvirales</taxon>
        <taxon>Straboviridae</taxon>
        <taxon>Krischvirus</taxon>
        <taxon>Krischvirus gec3s</taxon>
    </lineage>
</organism>
<name>A0A0B7MSY3_9CAUD</name>
<dbReference type="InterPro" id="IPR057967">
    <property type="entry name" value="T4_TMP"/>
</dbReference>
<dbReference type="Proteomes" id="UP000203896">
    <property type="component" value="Segment"/>
</dbReference>
<gene>
    <name evidence="2" type="ORF">BN201_0184</name>
</gene>
<dbReference type="EMBL" id="HE978309">
    <property type="protein sequence ID" value="CEO90787.1"/>
    <property type="molecule type" value="Genomic_DNA"/>
</dbReference>
<dbReference type="OrthoDB" id="1728at10239"/>
<evidence type="ECO:0000256" key="1">
    <source>
        <dbReference type="SAM" id="MobiDB-lite"/>
    </source>
</evidence>
<sequence length="577" mass="64750">MNDALTSFRGMRKEAEENPIDKLNKLDKLDSIDNLQAATELVAETVEQKSNEVVGAVEDNTAANELTAENTQSTAGNTKKTYEELQKLNNFSSQMNEKLRGFGVMMERRFGVVSKMASGIGAIEEALKKPEQPQTMPSPQPVLPTVPEQPNNDNYQGLPKKKPDVEERKKKNATDKRNADSMENLLKVVRGGFKETIGISNKVLGMLFKITLTAMAEAAKWGAILMGIVFAIDTLMIHFRYWSDLFETKFDEFMDKAGEWAGPISDILTTIRQVRDYWSKGEYGELIKSLVMGIGDAFYKTFIQLDRIITTGIAKILRMIPGMGDYADKLEYGALKSAVAQGYTPNERELELMDKVESEHEEDKYGERTGWTGKARDIGEAIGDSIKDKVNEGLVSLGWRDQKDVDAEKRQEELKRGEYKSVSAEQRSASRKLRIKSEGAINNINEVMENLSGDYDKERMGELKKDIDVYREQVQDPTLVESDRSQLERLIEKFDEMYADKTKGAVPTNPVPATETETAKQAERTEQMQKQAAIQQQTTNQTSNVNNTQIVTNNRTVKQGAPTTRIDAPGTINMGNF</sequence>
<feature type="region of interest" description="Disordered" evidence="1">
    <location>
        <begin position="126"/>
        <end position="178"/>
    </location>
</feature>
<dbReference type="Pfam" id="PF25671">
    <property type="entry name" value="T4_Tape_measure"/>
    <property type="match status" value="1"/>
</dbReference>
<feature type="compositionally biased region" description="Low complexity" evidence="1">
    <location>
        <begin position="536"/>
        <end position="556"/>
    </location>
</feature>
<evidence type="ECO:0000313" key="3">
    <source>
        <dbReference type="Proteomes" id="UP000203896"/>
    </source>
</evidence>
<protein>
    <submittedName>
        <fullName evidence="2">Putative tail length regulator</fullName>
    </submittedName>
</protein>
<feature type="region of interest" description="Disordered" evidence="1">
    <location>
        <begin position="502"/>
        <end position="524"/>
    </location>
</feature>
<reference evidence="2 3" key="1">
    <citation type="submission" date="2012-08" db="EMBL/GenBank/DDBJ databases">
        <title>Selection and characterization of a candidate therapeutic bacteriophage that lyses the German Escherichia coli O104:H4 outbreak strain.</title>
        <authorList>
            <person name="Merabishvilli M."/>
            <person name="De Vos D."/>
            <person name="Verbeken G."/>
            <person name="Kropinski A."/>
            <person name="Vandenheuvel D."/>
            <person name="Lavigne R."/>
            <person name="Wattiau P."/>
            <person name="Mast J."/>
            <person name="Ragimbeau C."/>
            <person name="Mossong J."/>
            <person name="Scheres J."/>
            <person name="Chanishvili N."/>
            <person name="Vaneechoutte M."/>
            <person name="Pirnay J.P."/>
        </authorList>
    </citation>
    <scope>NUCLEOTIDE SEQUENCE [LARGE SCALE GENOMIC DNA]</scope>
</reference>
<feature type="compositionally biased region" description="Basic and acidic residues" evidence="1">
    <location>
        <begin position="161"/>
        <end position="178"/>
    </location>
</feature>
<dbReference type="KEGG" id="vg:23301219"/>
<dbReference type="RefSeq" id="YP_009118867.1">
    <property type="nucleotide sequence ID" value="NC_025425.1"/>
</dbReference>
<evidence type="ECO:0000313" key="2">
    <source>
        <dbReference type="EMBL" id="CEO90787.1"/>
    </source>
</evidence>
<dbReference type="GeneID" id="23301219"/>
<accession>A0A0B7MSY3</accession>